<evidence type="ECO:0000313" key="7">
    <source>
        <dbReference type="Proteomes" id="UP000235916"/>
    </source>
</evidence>
<dbReference type="InterPro" id="IPR036890">
    <property type="entry name" value="HATPase_C_sf"/>
</dbReference>
<dbReference type="CDD" id="cd00082">
    <property type="entry name" value="HisKA"/>
    <property type="match status" value="1"/>
</dbReference>
<keyword evidence="7" id="KW-1185">Reference proteome</keyword>
<dbReference type="InterPro" id="IPR005467">
    <property type="entry name" value="His_kinase_dom"/>
</dbReference>
<keyword evidence="3" id="KW-0597">Phosphoprotein</keyword>
<comment type="catalytic activity">
    <reaction evidence="1">
        <text>ATP + protein L-histidine = ADP + protein N-phospho-L-histidine.</text>
        <dbReference type="EC" id="2.7.13.3"/>
    </reaction>
</comment>
<proteinExistence type="predicted"/>
<keyword evidence="4" id="KW-1133">Transmembrane helix</keyword>
<keyword evidence="4" id="KW-0812">Transmembrane</keyword>
<dbReference type="InterPro" id="IPR003661">
    <property type="entry name" value="HisK_dim/P_dom"/>
</dbReference>
<evidence type="ECO:0000256" key="2">
    <source>
        <dbReference type="ARBA" id="ARBA00012438"/>
    </source>
</evidence>
<dbReference type="InterPro" id="IPR003018">
    <property type="entry name" value="GAF"/>
</dbReference>
<feature type="transmembrane region" description="Helical" evidence="4">
    <location>
        <begin position="6"/>
        <end position="29"/>
    </location>
</feature>
<dbReference type="NCBIfam" id="TIGR02916">
    <property type="entry name" value="PEP_his_kin"/>
    <property type="match status" value="1"/>
</dbReference>
<keyword evidence="6" id="KW-0418">Kinase</keyword>
<dbReference type="GO" id="GO:0000155">
    <property type="term" value="F:phosphorelay sensor kinase activity"/>
    <property type="evidence" value="ECO:0007669"/>
    <property type="project" value="InterPro"/>
</dbReference>
<evidence type="ECO:0000256" key="1">
    <source>
        <dbReference type="ARBA" id="ARBA00000085"/>
    </source>
</evidence>
<feature type="transmembrane region" description="Helical" evidence="4">
    <location>
        <begin position="41"/>
        <end position="62"/>
    </location>
</feature>
<dbReference type="InterPro" id="IPR004358">
    <property type="entry name" value="Sig_transdc_His_kin-like_C"/>
</dbReference>
<protein>
    <recommendedName>
        <fullName evidence="2">histidine kinase</fullName>
        <ecNumber evidence="2">2.7.13.3</ecNumber>
    </recommendedName>
</protein>
<dbReference type="Gene3D" id="3.30.565.10">
    <property type="entry name" value="Histidine kinase-like ATPase, C-terminal domain"/>
    <property type="match status" value="1"/>
</dbReference>
<dbReference type="SUPFAM" id="SSF55874">
    <property type="entry name" value="ATPase domain of HSP90 chaperone/DNA topoisomerase II/histidine kinase"/>
    <property type="match status" value="1"/>
</dbReference>
<gene>
    <name evidence="6" type="primary">prsK</name>
    <name evidence="6" type="ORF">C1O66_22015</name>
</gene>
<comment type="caution">
    <text evidence="6">The sequence shown here is derived from an EMBL/GenBank/DDBJ whole genome shotgun (WGS) entry which is preliminary data.</text>
</comment>
<dbReference type="PROSITE" id="PS50109">
    <property type="entry name" value="HIS_KIN"/>
    <property type="match status" value="1"/>
</dbReference>
<dbReference type="EC" id="2.7.13.3" evidence="2"/>
<dbReference type="OrthoDB" id="9785691at2"/>
<dbReference type="EMBL" id="POSP01000004">
    <property type="protein sequence ID" value="PND36374.1"/>
    <property type="molecule type" value="Genomic_DNA"/>
</dbReference>
<feature type="transmembrane region" description="Helical" evidence="4">
    <location>
        <begin position="111"/>
        <end position="127"/>
    </location>
</feature>
<dbReference type="PANTHER" id="PTHR43547:SF2">
    <property type="entry name" value="HYBRID SIGNAL TRANSDUCTION HISTIDINE KINASE C"/>
    <property type="match status" value="1"/>
</dbReference>
<dbReference type="SUPFAM" id="SSF55781">
    <property type="entry name" value="GAF domain-like"/>
    <property type="match status" value="1"/>
</dbReference>
<name>A0A2N8KSD7_9BURK</name>
<feature type="transmembrane region" description="Helical" evidence="4">
    <location>
        <begin position="178"/>
        <end position="200"/>
    </location>
</feature>
<dbReference type="Pfam" id="PF01590">
    <property type="entry name" value="GAF"/>
    <property type="match status" value="1"/>
</dbReference>
<evidence type="ECO:0000259" key="5">
    <source>
        <dbReference type="PROSITE" id="PS50109"/>
    </source>
</evidence>
<reference evidence="6 7" key="1">
    <citation type="submission" date="2018-01" db="EMBL/GenBank/DDBJ databases">
        <title>Draft genome sequence of Paucibacter aquatile CR182 isolated from freshwater of the Nakdong River.</title>
        <authorList>
            <person name="Choi A."/>
            <person name="Chung E.J."/>
        </authorList>
    </citation>
    <scope>NUCLEOTIDE SEQUENCE [LARGE SCALE GENOMIC DNA]</scope>
    <source>
        <strain evidence="6 7">CR182</strain>
    </source>
</reference>
<feature type="transmembrane region" description="Helical" evidence="4">
    <location>
        <begin position="147"/>
        <end position="166"/>
    </location>
</feature>
<feature type="transmembrane region" description="Helical" evidence="4">
    <location>
        <begin position="82"/>
        <end position="99"/>
    </location>
</feature>
<accession>A0A2N8KSD7</accession>
<dbReference type="Proteomes" id="UP000235916">
    <property type="component" value="Unassembled WGS sequence"/>
</dbReference>
<dbReference type="InterPro" id="IPR029016">
    <property type="entry name" value="GAF-like_dom_sf"/>
</dbReference>
<dbReference type="Gene3D" id="3.30.450.40">
    <property type="match status" value="1"/>
</dbReference>
<dbReference type="InterPro" id="IPR003594">
    <property type="entry name" value="HATPase_dom"/>
</dbReference>
<feature type="transmembrane region" description="Helical" evidence="4">
    <location>
        <begin position="242"/>
        <end position="265"/>
    </location>
</feature>
<feature type="domain" description="Histidine kinase" evidence="5">
    <location>
        <begin position="495"/>
        <end position="697"/>
    </location>
</feature>
<dbReference type="PANTHER" id="PTHR43547">
    <property type="entry name" value="TWO-COMPONENT HISTIDINE KINASE"/>
    <property type="match status" value="1"/>
</dbReference>
<dbReference type="AlphaFoldDB" id="A0A2N8KSD7"/>
<dbReference type="PRINTS" id="PR00344">
    <property type="entry name" value="BCTRLSENSOR"/>
</dbReference>
<dbReference type="Pfam" id="PF02518">
    <property type="entry name" value="HATPase_c"/>
    <property type="match status" value="1"/>
</dbReference>
<evidence type="ECO:0000256" key="3">
    <source>
        <dbReference type="ARBA" id="ARBA00022553"/>
    </source>
</evidence>
<dbReference type="InterPro" id="IPR014265">
    <property type="entry name" value="XrtA/PrsK"/>
</dbReference>
<keyword evidence="4" id="KW-0472">Membrane</keyword>
<dbReference type="InterPro" id="IPR036097">
    <property type="entry name" value="HisK_dim/P_sf"/>
</dbReference>
<organism evidence="6 7">
    <name type="scientific">Kinneretia aquatilis</name>
    <dbReference type="NCBI Taxonomy" id="2070761"/>
    <lineage>
        <taxon>Bacteria</taxon>
        <taxon>Pseudomonadati</taxon>
        <taxon>Pseudomonadota</taxon>
        <taxon>Betaproteobacteria</taxon>
        <taxon>Burkholderiales</taxon>
        <taxon>Sphaerotilaceae</taxon>
        <taxon>Roseateles</taxon>
    </lineage>
</organism>
<evidence type="ECO:0000313" key="6">
    <source>
        <dbReference type="EMBL" id="PND36374.1"/>
    </source>
</evidence>
<evidence type="ECO:0000256" key="4">
    <source>
        <dbReference type="SAM" id="Phobius"/>
    </source>
</evidence>
<dbReference type="Gene3D" id="1.10.287.130">
    <property type="match status" value="1"/>
</dbReference>
<dbReference type="SMART" id="SM00387">
    <property type="entry name" value="HATPase_c"/>
    <property type="match status" value="1"/>
</dbReference>
<feature type="transmembrane region" description="Helical" evidence="4">
    <location>
        <begin position="277"/>
        <end position="298"/>
    </location>
</feature>
<dbReference type="SUPFAM" id="SSF47384">
    <property type="entry name" value="Homodimeric domain of signal transducing histidine kinase"/>
    <property type="match status" value="1"/>
</dbReference>
<sequence>MLNSLLDLSLFGDALAAMAYAVFTLYFAWKLCWQRSAPAHIVSYVFLSALLVSTGWAAFSWLTQWLRLPIEVDVWLIPLADWLRYALWLAFVCLLLRPADGGARAAGLPRFAPLAVVVSLTSLAFLISREYSSPWLSWPVMLSRPAAFAALAQAVVGLILVEQLLRNVSADSRWNAKPVCLGLSAIFAFDLFFFSQAALFRRFDSDALSVRALVHSLAVPLLFMAARRQVDWLDKLHVSRAAVFHSAALLLVGAYLLLVSAVGYYVRYTGGEWGRALQLALMFVALIALAVAVLSGAIRARLKIYISKNFFNYRYDYREEWLRFTAILSSGSSPQEMGLTVVKALANLVEAPSGALWLRRGAEAELRPVANWNLPQQDRAEQAASGFCEFLRERNWIVDIQQLHAQHQHYQAVALPEWLLADSRYWLVIPLIVGGELLGLVVLGRPRAPIEVNWEVRDLLKTASSQAASYLAQMQAAEALLEARKFDAFNRMSAFVVHDLKNIVTQLSLMMKNAKRLRDNPEFQQDMLDTVENSLEKMRQLMLQLREGEKPHGVSSGVDLVGIAKRLAAAAEAKGRRLNLQLSQGLRTRGHEDRVERVIGHVVQNAFDASAADAEVRLVLEQNGSMARLIVSDQGCGMSEDFIQNRLFKPFQTTKSSGMGIGAYESYQYLQELGGKISVDSKLKIGTTVTISLPLFHGGGAGEHSLVGGA</sequence>
<keyword evidence="6" id="KW-0808">Transferase</keyword>